<dbReference type="RefSeq" id="WP_142905201.1">
    <property type="nucleotide sequence ID" value="NZ_ML660095.1"/>
</dbReference>
<organism evidence="3 4">
    <name type="scientific">Exilibacterium tricleocarpae</name>
    <dbReference type="NCBI Taxonomy" id="2591008"/>
    <lineage>
        <taxon>Bacteria</taxon>
        <taxon>Pseudomonadati</taxon>
        <taxon>Pseudomonadota</taxon>
        <taxon>Gammaproteobacteria</taxon>
        <taxon>Cellvibrionales</taxon>
        <taxon>Cellvibrionaceae</taxon>
        <taxon>Exilibacterium</taxon>
    </lineage>
</organism>
<protein>
    <submittedName>
        <fullName evidence="3">XRE family transcriptional regulator</fullName>
    </submittedName>
</protein>
<gene>
    <name evidence="3" type="ORF">FKG94_15390</name>
</gene>
<keyword evidence="4" id="KW-1185">Reference proteome</keyword>
<dbReference type="Proteomes" id="UP000319732">
    <property type="component" value="Unassembled WGS sequence"/>
</dbReference>
<dbReference type="EMBL" id="VHSG01000015">
    <property type="protein sequence ID" value="TQV75992.1"/>
    <property type="molecule type" value="Genomic_DNA"/>
</dbReference>
<proteinExistence type="predicted"/>
<dbReference type="GO" id="GO:0003677">
    <property type="term" value="F:DNA binding"/>
    <property type="evidence" value="ECO:0007669"/>
    <property type="project" value="InterPro"/>
</dbReference>
<evidence type="ECO:0000313" key="3">
    <source>
        <dbReference type="EMBL" id="TQV75992.1"/>
    </source>
</evidence>
<evidence type="ECO:0000256" key="1">
    <source>
        <dbReference type="SAM" id="Coils"/>
    </source>
</evidence>
<feature type="domain" description="HTH cro/C1-type" evidence="2">
    <location>
        <begin position="11"/>
        <end position="68"/>
    </location>
</feature>
<dbReference type="InterPro" id="IPR001387">
    <property type="entry name" value="Cro/C1-type_HTH"/>
</dbReference>
<dbReference type="InterPro" id="IPR010982">
    <property type="entry name" value="Lambda_DNA-bd_dom_sf"/>
</dbReference>
<keyword evidence="1" id="KW-0175">Coiled coil</keyword>
<dbReference type="SUPFAM" id="SSF47413">
    <property type="entry name" value="lambda repressor-like DNA-binding domains"/>
    <property type="match status" value="1"/>
</dbReference>
<accession>A0A545TFH9</accession>
<name>A0A545TFH9_9GAMM</name>
<sequence>MAQVAAIVDALKSVLKAHKLKYRDVAVTLELSEASVKRLFRTCDFDLAQLEKICHMMEIEISDLIQMMAEQQAEIQELTEQQEQEIAGDLALLMITVCVLNRWSLEDILSFYRFSETECIQRLAHLDRLRIIELLPKNRIKLLVAPNFSWRKGGPIQTFFLQTIEKELFRARFDKENHKLLVLNGMLSDNANREFQGKMDRLAREFDRLNDTDAGLALGKRHGTTVVLAMRDWQYDIFKPLRRDAE</sequence>
<dbReference type="OrthoDB" id="5298444at2"/>
<comment type="caution">
    <text evidence="3">The sequence shown here is derived from an EMBL/GenBank/DDBJ whole genome shotgun (WGS) entry which is preliminary data.</text>
</comment>
<reference evidence="3 4" key="1">
    <citation type="submission" date="2019-06" db="EMBL/GenBank/DDBJ databases">
        <title>Whole genome sequence for Cellvibrionaceae sp. R142.</title>
        <authorList>
            <person name="Wang G."/>
        </authorList>
    </citation>
    <scope>NUCLEOTIDE SEQUENCE [LARGE SCALE GENOMIC DNA]</scope>
    <source>
        <strain evidence="3 4">R142</strain>
    </source>
</reference>
<evidence type="ECO:0000313" key="4">
    <source>
        <dbReference type="Proteomes" id="UP000319732"/>
    </source>
</evidence>
<dbReference type="Pfam" id="PF13443">
    <property type="entry name" value="HTH_26"/>
    <property type="match status" value="1"/>
</dbReference>
<evidence type="ECO:0000259" key="2">
    <source>
        <dbReference type="Pfam" id="PF13443"/>
    </source>
</evidence>
<feature type="coiled-coil region" evidence="1">
    <location>
        <begin position="61"/>
        <end position="88"/>
    </location>
</feature>
<dbReference type="AlphaFoldDB" id="A0A545TFH9"/>